<sequence length="214" mass="23928">MGGAGRIGLLSLLILTAAVYFVITKAYGGDRKAMVEGFRYSAERLGLWAMPVFVLVHTVAIALCFPYAIVFEAAASFLFGFLNGVMCVFAAKVMGASLAFWLGRALFRSSTWASDLVRKNKYFNIINKGVVRDGWKFVFILITWRIRKYAKFASSEDFVLIDASLTSSKDPHEREQDGQQQLDTRMSSSDESCEYSQTLHRRSTSQSPSMSQHS</sequence>
<keyword evidence="2" id="KW-1185">Reference proteome</keyword>
<accession>A0ACB8HLB9</accession>
<comment type="caution">
    <text evidence="1">The sequence shown here is derived from an EMBL/GenBank/DDBJ whole genome shotgun (WGS) entry which is preliminary data.</text>
</comment>
<dbReference type="Proteomes" id="UP000828922">
    <property type="component" value="Linkage Group LG07"/>
</dbReference>
<evidence type="ECO:0000313" key="1">
    <source>
        <dbReference type="EMBL" id="KAH9557031.1"/>
    </source>
</evidence>
<organism evidence="1 2">
    <name type="scientific">Sphagnum magellanicum</name>
    <dbReference type="NCBI Taxonomy" id="128215"/>
    <lineage>
        <taxon>Eukaryota</taxon>
        <taxon>Viridiplantae</taxon>
        <taxon>Streptophyta</taxon>
        <taxon>Embryophyta</taxon>
        <taxon>Bryophyta</taxon>
        <taxon>Sphagnophytina</taxon>
        <taxon>Sphagnopsida</taxon>
        <taxon>Sphagnales</taxon>
        <taxon>Sphagnaceae</taxon>
        <taxon>Sphagnum</taxon>
    </lineage>
</organism>
<evidence type="ECO:0000313" key="2">
    <source>
        <dbReference type="Proteomes" id="UP000828922"/>
    </source>
</evidence>
<protein>
    <submittedName>
        <fullName evidence="1">Uncharacterized protein</fullName>
    </submittedName>
</protein>
<proteinExistence type="predicted"/>
<dbReference type="EMBL" id="CM038913">
    <property type="protein sequence ID" value="KAH9557031.1"/>
    <property type="molecule type" value="Genomic_DNA"/>
</dbReference>
<gene>
    <name evidence="1" type="ORF">CY35_07G064600</name>
</gene>
<name>A0ACB8HLB9_9BRYO</name>
<reference evidence="2" key="1">
    <citation type="journal article" date="2022" name="New Phytol.">
        <title>Phylogenomic structure and speciation in an emerging model: the Sphagnum magellanicum complex (Bryophyta).</title>
        <authorList>
            <person name="Shaw A.J."/>
            <person name="Piatkowski B."/>
            <person name="Duffy A.M."/>
            <person name="Aguero B."/>
            <person name="Imwattana K."/>
            <person name="Nieto-Lugilde M."/>
            <person name="Healey A."/>
            <person name="Weston D.J."/>
            <person name="Patel M.N."/>
            <person name="Schmutz J."/>
            <person name="Grimwood J."/>
            <person name="Yavitt J.B."/>
            <person name="Hassel K."/>
            <person name="Stenoien H.K."/>
            <person name="Flatberg K.I."/>
            <person name="Bickford C.P."/>
            <person name="Hicks K.A."/>
        </authorList>
    </citation>
    <scope>NUCLEOTIDE SEQUENCE [LARGE SCALE GENOMIC DNA]</scope>
</reference>